<accession>A0A4R2BIP8</accession>
<reference evidence="2 3" key="1">
    <citation type="journal article" date="2015" name="Stand. Genomic Sci.">
        <title>Genomic Encyclopedia of Bacterial and Archaeal Type Strains, Phase III: the genomes of soil and plant-associated and newly described type strains.</title>
        <authorList>
            <person name="Whitman W.B."/>
            <person name="Woyke T."/>
            <person name="Klenk H.P."/>
            <person name="Zhou Y."/>
            <person name="Lilburn T.G."/>
            <person name="Beck B.J."/>
            <person name="De Vos P."/>
            <person name="Vandamme P."/>
            <person name="Eisen J.A."/>
            <person name="Garrity G."/>
            <person name="Hugenholtz P."/>
            <person name="Kyrpides N.C."/>
        </authorList>
    </citation>
    <scope>NUCLEOTIDE SEQUENCE [LARGE SCALE GENOMIC DNA]</scope>
    <source>
        <strain evidence="2 3">CV53</strain>
    </source>
</reference>
<keyword evidence="1" id="KW-0472">Membrane</keyword>
<evidence type="ECO:0000313" key="2">
    <source>
        <dbReference type="EMBL" id="TCN26485.1"/>
    </source>
</evidence>
<organism evidence="2 3">
    <name type="scientific">Mesobacillus foraminis</name>
    <dbReference type="NCBI Taxonomy" id="279826"/>
    <lineage>
        <taxon>Bacteria</taxon>
        <taxon>Bacillati</taxon>
        <taxon>Bacillota</taxon>
        <taxon>Bacilli</taxon>
        <taxon>Bacillales</taxon>
        <taxon>Bacillaceae</taxon>
        <taxon>Mesobacillus</taxon>
    </lineage>
</organism>
<protein>
    <submittedName>
        <fullName evidence="2">Uncharacterized protein</fullName>
    </submittedName>
</protein>
<dbReference type="RefSeq" id="WP_158287004.1">
    <property type="nucleotide sequence ID" value="NZ_SLVV01000003.1"/>
</dbReference>
<keyword evidence="1" id="KW-1133">Transmembrane helix</keyword>
<dbReference type="Proteomes" id="UP000295689">
    <property type="component" value="Unassembled WGS sequence"/>
</dbReference>
<gene>
    <name evidence="2" type="ORF">EV146_1036</name>
</gene>
<dbReference type="EMBL" id="SLVV01000003">
    <property type="protein sequence ID" value="TCN26485.1"/>
    <property type="molecule type" value="Genomic_DNA"/>
</dbReference>
<feature type="transmembrane region" description="Helical" evidence="1">
    <location>
        <begin position="12"/>
        <end position="31"/>
    </location>
</feature>
<evidence type="ECO:0000256" key="1">
    <source>
        <dbReference type="SAM" id="Phobius"/>
    </source>
</evidence>
<comment type="caution">
    <text evidence="2">The sequence shown here is derived from an EMBL/GenBank/DDBJ whole genome shotgun (WGS) entry which is preliminary data.</text>
</comment>
<keyword evidence="1" id="KW-0812">Transmembrane</keyword>
<proteinExistence type="predicted"/>
<sequence length="54" mass="6378">MNAGVNMGDIIFQVFSLGVPIFFIAILLLFWRSSKKKKEQLNVMKKGWTRYRKK</sequence>
<evidence type="ECO:0000313" key="3">
    <source>
        <dbReference type="Proteomes" id="UP000295689"/>
    </source>
</evidence>
<keyword evidence="3" id="KW-1185">Reference proteome</keyword>
<name>A0A4R2BIP8_9BACI</name>
<dbReference type="AlphaFoldDB" id="A0A4R2BIP8"/>